<evidence type="ECO:0000313" key="1">
    <source>
        <dbReference type="EMBL" id="KDP37912.1"/>
    </source>
</evidence>
<dbReference type="InterPro" id="IPR029063">
    <property type="entry name" value="SAM-dependent_MTases_sf"/>
</dbReference>
<gene>
    <name evidence="1" type="ORF">JCGZ_05351</name>
</gene>
<dbReference type="EMBL" id="KK914373">
    <property type="protein sequence ID" value="KDP37912.1"/>
    <property type="molecule type" value="Genomic_DNA"/>
</dbReference>
<keyword evidence="2" id="KW-1185">Reference proteome</keyword>
<dbReference type="OrthoDB" id="1523883at2759"/>
<dbReference type="Gene3D" id="3.40.50.150">
    <property type="entry name" value="Vaccinia Virus protein VP39"/>
    <property type="match status" value="1"/>
</dbReference>
<organism evidence="1 2">
    <name type="scientific">Jatropha curcas</name>
    <name type="common">Barbados nut</name>
    <dbReference type="NCBI Taxonomy" id="180498"/>
    <lineage>
        <taxon>Eukaryota</taxon>
        <taxon>Viridiplantae</taxon>
        <taxon>Streptophyta</taxon>
        <taxon>Embryophyta</taxon>
        <taxon>Tracheophyta</taxon>
        <taxon>Spermatophyta</taxon>
        <taxon>Magnoliopsida</taxon>
        <taxon>eudicotyledons</taxon>
        <taxon>Gunneridae</taxon>
        <taxon>Pentapetalae</taxon>
        <taxon>rosids</taxon>
        <taxon>fabids</taxon>
        <taxon>Malpighiales</taxon>
        <taxon>Euphorbiaceae</taxon>
        <taxon>Crotonoideae</taxon>
        <taxon>Jatropheae</taxon>
        <taxon>Jatropha</taxon>
    </lineage>
</organism>
<accession>A0A067KP49</accession>
<name>A0A067KP49_JATCU</name>
<dbReference type="PANTHER" id="PTHR31009">
    <property type="entry name" value="S-ADENOSYL-L-METHIONINE:CARBOXYL METHYLTRANSFERASE FAMILY PROTEIN"/>
    <property type="match status" value="1"/>
</dbReference>
<proteinExistence type="predicted"/>
<evidence type="ECO:0008006" key="3">
    <source>
        <dbReference type="Google" id="ProtNLM"/>
    </source>
</evidence>
<dbReference type="Proteomes" id="UP000027138">
    <property type="component" value="Unassembled WGS sequence"/>
</dbReference>
<evidence type="ECO:0000313" key="2">
    <source>
        <dbReference type="Proteomes" id="UP000027138"/>
    </source>
</evidence>
<protein>
    <recommendedName>
        <fullName evidence="3">S-adenosylmethionine-dependent methyltransferase</fullName>
    </recommendedName>
</protein>
<dbReference type="Pfam" id="PF03492">
    <property type="entry name" value="Methyltransf_7"/>
    <property type="match status" value="1"/>
</dbReference>
<dbReference type="AlphaFoldDB" id="A0A067KP49"/>
<reference evidence="1 2" key="1">
    <citation type="journal article" date="2014" name="PLoS ONE">
        <title>Global Analysis of Gene Expression Profiles in Physic Nut (Jatropha curcas L.) Seedlings Exposed to Salt Stress.</title>
        <authorList>
            <person name="Zhang L."/>
            <person name="Zhang C."/>
            <person name="Wu P."/>
            <person name="Chen Y."/>
            <person name="Li M."/>
            <person name="Jiang H."/>
            <person name="Wu G."/>
        </authorList>
    </citation>
    <scope>NUCLEOTIDE SEQUENCE [LARGE SCALE GENOMIC DNA]</scope>
    <source>
        <strain evidence="2">cv. GZQX0401</strain>
        <tissue evidence="1">Young leaves</tissue>
    </source>
</reference>
<dbReference type="InterPro" id="IPR005299">
    <property type="entry name" value="MeTrfase_7"/>
</dbReference>
<dbReference type="SUPFAM" id="SSF53335">
    <property type="entry name" value="S-adenosyl-L-methionine-dependent methyltransferases"/>
    <property type="match status" value="1"/>
</dbReference>
<dbReference type="GO" id="GO:0008168">
    <property type="term" value="F:methyltransferase activity"/>
    <property type="evidence" value="ECO:0007669"/>
    <property type="project" value="InterPro"/>
</dbReference>
<sequence>MAETFPMTGGTGLYSYTNNSTKQKEGAEAAKSMLLEGIIENLEIEHNSSNLFTVADLGCSTGPNTFISVNNIIGGVINAYKTKTKGYNDNLLPEFQVYFNDHLSNDFNTLFTNFPSDRKYFGYGVPGSFHGRLFPRSSLNFAYSAFALHWLSRAPPELSDLSSGICNKGRIHYANAPNEVCEAYSAQYGSDMESFLSGRAEEIVPGGLMALLIPGRPNGTLPSEFSLGQLFLPLESCLVDMANEGILSWDKIDSFNLPMYNPSIEEAYYRPRGLKLTWVLVPFRPMVSGRDKVGITA</sequence>